<evidence type="ECO:0000256" key="4">
    <source>
        <dbReference type="ARBA" id="ARBA00022741"/>
    </source>
</evidence>
<evidence type="ECO:0000256" key="1">
    <source>
        <dbReference type="ARBA" id="ARBA00008894"/>
    </source>
</evidence>
<dbReference type="EMBL" id="CM029051">
    <property type="protein sequence ID" value="KAG2563285.1"/>
    <property type="molecule type" value="Genomic_DNA"/>
</dbReference>
<keyword evidence="9" id="KW-1185">Reference proteome</keyword>
<dbReference type="GO" id="GO:0043531">
    <property type="term" value="F:ADP binding"/>
    <property type="evidence" value="ECO:0007669"/>
    <property type="project" value="InterPro"/>
</dbReference>
<keyword evidence="4" id="KW-0547">Nucleotide-binding</keyword>
<keyword evidence="3" id="KW-0677">Repeat</keyword>
<dbReference type="GO" id="GO:0006952">
    <property type="term" value="P:defense response"/>
    <property type="evidence" value="ECO:0007669"/>
    <property type="project" value="UniProtKB-KW"/>
</dbReference>
<accession>A0A8T0PQD0</accession>
<feature type="domain" description="NB-ARC" evidence="6">
    <location>
        <begin position="410"/>
        <end position="566"/>
    </location>
</feature>
<evidence type="ECO:0000259" key="7">
    <source>
        <dbReference type="Pfam" id="PF18052"/>
    </source>
</evidence>
<dbReference type="InterPro" id="IPR002182">
    <property type="entry name" value="NB-ARC"/>
</dbReference>
<evidence type="ECO:0000256" key="3">
    <source>
        <dbReference type="ARBA" id="ARBA00022737"/>
    </source>
</evidence>
<dbReference type="AlphaFoldDB" id="A0A8T0PQD0"/>
<gene>
    <name evidence="8" type="ORF">PVAP13_8KG314216</name>
</gene>
<feature type="domain" description="Disease resistance N-terminal" evidence="7">
    <location>
        <begin position="12"/>
        <end position="94"/>
    </location>
</feature>
<organism evidence="8 9">
    <name type="scientific">Panicum virgatum</name>
    <name type="common">Blackwell switchgrass</name>
    <dbReference type="NCBI Taxonomy" id="38727"/>
    <lineage>
        <taxon>Eukaryota</taxon>
        <taxon>Viridiplantae</taxon>
        <taxon>Streptophyta</taxon>
        <taxon>Embryophyta</taxon>
        <taxon>Tracheophyta</taxon>
        <taxon>Spermatophyta</taxon>
        <taxon>Magnoliopsida</taxon>
        <taxon>Liliopsida</taxon>
        <taxon>Poales</taxon>
        <taxon>Poaceae</taxon>
        <taxon>PACMAD clade</taxon>
        <taxon>Panicoideae</taxon>
        <taxon>Panicodae</taxon>
        <taxon>Paniceae</taxon>
        <taxon>Panicinae</taxon>
        <taxon>Panicum</taxon>
        <taxon>Panicum sect. Hiantes</taxon>
    </lineage>
</organism>
<dbReference type="SUPFAM" id="SSF52540">
    <property type="entry name" value="P-loop containing nucleoside triphosphate hydrolases"/>
    <property type="match status" value="2"/>
</dbReference>
<dbReference type="Gene3D" id="1.20.5.4130">
    <property type="match status" value="1"/>
</dbReference>
<dbReference type="Pfam" id="PF18052">
    <property type="entry name" value="Rx_N"/>
    <property type="match status" value="1"/>
</dbReference>
<dbReference type="PANTHER" id="PTHR19338:SF58">
    <property type="entry name" value="OS09G0517100 PROTEIN"/>
    <property type="match status" value="1"/>
</dbReference>
<keyword evidence="5" id="KW-0611">Plant defense</keyword>
<dbReference type="InterPro" id="IPR038005">
    <property type="entry name" value="RX-like_CC"/>
</dbReference>
<comment type="similarity">
    <text evidence="1">Belongs to the disease resistance NB-LRR family.</text>
</comment>
<evidence type="ECO:0000313" key="9">
    <source>
        <dbReference type="Proteomes" id="UP000823388"/>
    </source>
</evidence>
<comment type="caution">
    <text evidence="8">The sequence shown here is derived from an EMBL/GenBank/DDBJ whole genome shotgun (WGS) entry which is preliminary data.</text>
</comment>
<feature type="domain" description="NB-ARC" evidence="6">
    <location>
        <begin position="196"/>
        <end position="367"/>
    </location>
</feature>
<dbReference type="CDD" id="cd14798">
    <property type="entry name" value="RX-CC_like"/>
    <property type="match status" value="1"/>
</dbReference>
<evidence type="ECO:0000313" key="8">
    <source>
        <dbReference type="EMBL" id="KAG2563285.1"/>
    </source>
</evidence>
<evidence type="ECO:0000256" key="2">
    <source>
        <dbReference type="ARBA" id="ARBA00022614"/>
    </source>
</evidence>
<dbReference type="InterPro" id="IPR041118">
    <property type="entry name" value="Rx_N"/>
</dbReference>
<protein>
    <submittedName>
        <fullName evidence="8">Uncharacterized protein</fullName>
    </submittedName>
</protein>
<evidence type="ECO:0000256" key="5">
    <source>
        <dbReference type="ARBA" id="ARBA00022821"/>
    </source>
</evidence>
<sequence length="758" mass="86618">MADLAIGISMTVVEALINKVQTAMKDEAELWQIVQRDTLFMKDEFEMMQSFLMTADWEQVKNTVGRTWVRQVRELSYDAEDSIESIILLDMKRSFWTLCRRLLASCSCSLAAPSPLDQAVDEIKLLKARVEEVSSRNKRYNLINDLGSNTATPQQSASVPAIGATLAVDILTEAWSTEQKLGGFVNLTMLVNESSKQALQVISLWGTRGDFGVTSIIKEAYEEPVIRQNFRSRAWLKLAHPFNAHEFIQSLAEQFYGNSVKDGSEIIDIDVLTRMEVAKRTDLVKEFVEQLSKHRYLVVLEGLSNMSEWEAVRKYLTDSKNGSRIVVSTQNLEVARLCAGQSYHVSELRKLPDNHSICAFFNEGFKRVQEGVVYNGFSLPQSAASIVLVGRSSDEKELSELISSARRGDRRPRVIFVWGFPGVGKSSLVKAVLSRQEFNQASLFKLYVHVSYPFNLGVFCRRILSFKSQQDHAVPEEKKTDEKIIHECTEFLKGHPCIVVIDGLRFKEDWDSIKNRLIPKQSQTSTIIVAVTAEESVTKYCAVQDDAVYRVKALEPDAALQLFEQNIQWARTFRDDAHIQKEAIHILAKCGGIPKVILALARYLGAQQGDIRQRKLCHLKDNFIQELETNTEFVSLRDLFSWMRLKFDALPWHLKRCILYQSVFSEVKRVRMRPSHFVRRWIAEGYCKCTDSKTMEEYAVKLFNRLTKETASMGVWRLNSFFHEYINSRLMEERAVFFPLVVSILDKSRSLITTEGLG</sequence>
<dbReference type="Gene3D" id="3.40.50.300">
    <property type="entry name" value="P-loop containing nucleotide triphosphate hydrolases"/>
    <property type="match status" value="2"/>
</dbReference>
<keyword evidence="2" id="KW-0433">Leucine-rich repeat</keyword>
<proteinExistence type="inferred from homology"/>
<dbReference type="InterPro" id="IPR027417">
    <property type="entry name" value="P-loop_NTPase"/>
</dbReference>
<reference evidence="8 9" key="1">
    <citation type="submission" date="2020-05" db="EMBL/GenBank/DDBJ databases">
        <title>WGS assembly of Panicum virgatum.</title>
        <authorList>
            <person name="Lovell J.T."/>
            <person name="Jenkins J."/>
            <person name="Shu S."/>
            <person name="Juenger T.E."/>
            <person name="Schmutz J."/>
        </authorList>
    </citation>
    <scope>NUCLEOTIDE SEQUENCE [LARGE SCALE GENOMIC DNA]</scope>
    <source>
        <strain evidence="9">cv. AP13</strain>
    </source>
</reference>
<dbReference type="PANTHER" id="PTHR19338">
    <property type="entry name" value="TRANSLOCASE OF INNER MITOCHONDRIAL MEMBRANE 13 HOMOLOG"/>
    <property type="match status" value="1"/>
</dbReference>
<name>A0A8T0PQD0_PANVG</name>
<evidence type="ECO:0000259" key="6">
    <source>
        <dbReference type="Pfam" id="PF00931"/>
    </source>
</evidence>
<dbReference type="Pfam" id="PF00931">
    <property type="entry name" value="NB-ARC"/>
    <property type="match status" value="2"/>
</dbReference>
<dbReference type="Proteomes" id="UP000823388">
    <property type="component" value="Chromosome 8K"/>
</dbReference>